<dbReference type="Gene3D" id="3.30.710.10">
    <property type="entry name" value="Potassium Channel Kv1.1, Chain A"/>
    <property type="match status" value="1"/>
</dbReference>
<accession>A0A6A6R4U7</accession>
<keyword evidence="4" id="KW-1185">Reference proteome</keyword>
<evidence type="ECO:0000256" key="1">
    <source>
        <dbReference type="SAM" id="MobiDB-lite"/>
    </source>
</evidence>
<dbReference type="InterPro" id="IPR000210">
    <property type="entry name" value="BTB/POZ_dom"/>
</dbReference>
<sequence length="103" mass="11581">MCGTDMVTIRVGPEAVPFYVHKRLLTYWSPYFRNAFDGSWMEADRGISLSDVEPWLFEVVNGWLYTQSIVLEPPAQESFDASDITTAEAGLESGETTSKEQIP</sequence>
<dbReference type="PANTHER" id="PTHR47843:SF2">
    <property type="entry name" value="BTB DOMAIN-CONTAINING PROTEIN"/>
    <property type="match status" value="1"/>
</dbReference>
<dbReference type="OrthoDB" id="194443at2759"/>
<evidence type="ECO:0000259" key="2">
    <source>
        <dbReference type="PROSITE" id="PS50097"/>
    </source>
</evidence>
<feature type="compositionally biased region" description="Polar residues" evidence="1">
    <location>
        <begin position="94"/>
        <end position="103"/>
    </location>
</feature>
<dbReference type="AlphaFoldDB" id="A0A6A6R4U7"/>
<reference evidence="3" key="1">
    <citation type="journal article" date="2020" name="Stud. Mycol.">
        <title>101 Dothideomycetes genomes: a test case for predicting lifestyles and emergence of pathogens.</title>
        <authorList>
            <person name="Haridas S."/>
            <person name="Albert R."/>
            <person name="Binder M."/>
            <person name="Bloem J."/>
            <person name="Labutti K."/>
            <person name="Salamov A."/>
            <person name="Andreopoulos B."/>
            <person name="Baker S."/>
            <person name="Barry K."/>
            <person name="Bills G."/>
            <person name="Bluhm B."/>
            <person name="Cannon C."/>
            <person name="Castanera R."/>
            <person name="Culley D."/>
            <person name="Daum C."/>
            <person name="Ezra D."/>
            <person name="Gonzalez J."/>
            <person name="Henrissat B."/>
            <person name="Kuo A."/>
            <person name="Liang C."/>
            <person name="Lipzen A."/>
            <person name="Lutzoni F."/>
            <person name="Magnuson J."/>
            <person name="Mondo S."/>
            <person name="Nolan M."/>
            <person name="Ohm R."/>
            <person name="Pangilinan J."/>
            <person name="Park H.-J."/>
            <person name="Ramirez L."/>
            <person name="Alfaro M."/>
            <person name="Sun H."/>
            <person name="Tritt A."/>
            <person name="Yoshinaga Y."/>
            <person name="Zwiers L.-H."/>
            <person name="Turgeon B."/>
            <person name="Goodwin S."/>
            <person name="Spatafora J."/>
            <person name="Crous P."/>
            <person name="Grigoriev I."/>
        </authorList>
    </citation>
    <scope>NUCLEOTIDE SEQUENCE</scope>
    <source>
        <strain evidence="3">CBS 269.34</strain>
    </source>
</reference>
<feature type="region of interest" description="Disordered" evidence="1">
    <location>
        <begin position="81"/>
        <end position="103"/>
    </location>
</feature>
<dbReference type="CDD" id="cd18186">
    <property type="entry name" value="BTB_POZ_ZBTB_KLHL-like"/>
    <property type="match status" value="1"/>
</dbReference>
<feature type="domain" description="BTB" evidence="2">
    <location>
        <begin position="5"/>
        <end position="73"/>
    </location>
</feature>
<dbReference type="EMBL" id="MU004184">
    <property type="protein sequence ID" value="KAF2499402.1"/>
    <property type="molecule type" value="Genomic_DNA"/>
</dbReference>
<dbReference type="InterPro" id="IPR011333">
    <property type="entry name" value="SKP1/BTB/POZ_sf"/>
</dbReference>
<dbReference type="Pfam" id="PF00651">
    <property type="entry name" value="BTB"/>
    <property type="match status" value="1"/>
</dbReference>
<organism evidence="3 4">
    <name type="scientific">Lophium mytilinum</name>
    <dbReference type="NCBI Taxonomy" id="390894"/>
    <lineage>
        <taxon>Eukaryota</taxon>
        <taxon>Fungi</taxon>
        <taxon>Dikarya</taxon>
        <taxon>Ascomycota</taxon>
        <taxon>Pezizomycotina</taxon>
        <taxon>Dothideomycetes</taxon>
        <taxon>Pleosporomycetidae</taxon>
        <taxon>Mytilinidiales</taxon>
        <taxon>Mytilinidiaceae</taxon>
        <taxon>Lophium</taxon>
    </lineage>
</organism>
<dbReference type="PANTHER" id="PTHR47843">
    <property type="entry name" value="BTB DOMAIN-CONTAINING PROTEIN-RELATED"/>
    <property type="match status" value="1"/>
</dbReference>
<protein>
    <recommendedName>
        <fullName evidence="2">BTB domain-containing protein</fullName>
    </recommendedName>
</protein>
<dbReference type="SUPFAM" id="SSF54695">
    <property type="entry name" value="POZ domain"/>
    <property type="match status" value="1"/>
</dbReference>
<evidence type="ECO:0000313" key="4">
    <source>
        <dbReference type="Proteomes" id="UP000799750"/>
    </source>
</evidence>
<dbReference type="Proteomes" id="UP000799750">
    <property type="component" value="Unassembled WGS sequence"/>
</dbReference>
<gene>
    <name evidence="3" type="ORF">BU16DRAFT_269765</name>
</gene>
<proteinExistence type="predicted"/>
<dbReference type="PROSITE" id="PS50097">
    <property type="entry name" value="BTB"/>
    <property type="match status" value="1"/>
</dbReference>
<name>A0A6A6R4U7_9PEZI</name>
<evidence type="ECO:0000313" key="3">
    <source>
        <dbReference type="EMBL" id="KAF2499402.1"/>
    </source>
</evidence>